<protein>
    <submittedName>
        <fullName evidence="1">Uncharacterized protein</fullName>
    </submittedName>
</protein>
<proteinExistence type="predicted"/>
<evidence type="ECO:0000313" key="1">
    <source>
        <dbReference type="EMBL" id="JAH37040.1"/>
    </source>
</evidence>
<sequence>MVEDSCNLRSSRFSTYSDTVVLCRQPLVQPFSASMSQSQPHTCSCASVPV</sequence>
<accession>A0A0E9S8N3</accession>
<dbReference type="EMBL" id="GBXM01071537">
    <property type="protein sequence ID" value="JAH37040.1"/>
    <property type="molecule type" value="Transcribed_RNA"/>
</dbReference>
<reference evidence="1" key="1">
    <citation type="submission" date="2014-11" db="EMBL/GenBank/DDBJ databases">
        <authorList>
            <person name="Amaro Gonzalez C."/>
        </authorList>
    </citation>
    <scope>NUCLEOTIDE SEQUENCE</scope>
</reference>
<name>A0A0E9S8N3_ANGAN</name>
<organism evidence="1">
    <name type="scientific">Anguilla anguilla</name>
    <name type="common">European freshwater eel</name>
    <name type="synonym">Muraena anguilla</name>
    <dbReference type="NCBI Taxonomy" id="7936"/>
    <lineage>
        <taxon>Eukaryota</taxon>
        <taxon>Metazoa</taxon>
        <taxon>Chordata</taxon>
        <taxon>Craniata</taxon>
        <taxon>Vertebrata</taxon>
        <taxon>Euteleostomi</taxon>
        <taxon>Actinopterygii</taxon>
        <taxon>Neopterygii</taxon>
        <taxon>Teleostei</taxon>
        <taxon>Anguilliformes</taxon>
        <taxon>Anguillidae</taxon>
        <taxon>Anguilla</taxon>
    </lineage>
</organism>
<dbReference type="AlphaFoldDB" id="A0A0E9S8N3"/>
<reference evidence="1" key="2">
    <citation type="journal article" date="2015" name="Fish Shellfish Immunol.">
        <title>Early steps in the European eel (Anguilla anguilla)-Vibrio vulnificus interaction in the gills: Role of the RtxA13 toxin.</title>
        <authorList>
            <person name="Callol A."/>
            <person name="Pajuelo D."/>
            <person name="Ebbesson L."/>
            <person name="Teles M."/>
            <person name="MacKenzie S."/>
            <person name="Amaro C."/>
        </authorList>
    </citation>
    <scope>NUCLEOTIDE SEQUENCE</scope>
</reference>